<dbReference type="PANTHER" id="PTHR34385">
    <property type="entry name" value="D-ALANYL-D-ALANINE CARBOXYPEPTIDASE"/>
    <property type="match status" value="1"/>
</dbReference>
<dbReference type="InterPro" id="IPR003709">
    <property type="entry name" value="VanY-like_core_dom"/>
</dbReference>
<dbReference type="GO" id="GO:0008233">
    <property type="term" value="F:peptidase activity"/>
    <property type="evidence" value="ECO:0007669"/>
    <property type="project" value="InterPro"/>
</dbReference>
<dbReference type="Gene3D" id="3.30.1380.10">
    <property type="match status" value="1"/>
</dbReference>
<dbReference type="AlphaFoldDB" id="A0A1G1Z3T4"/>
<accession>A0A1G1Z3T4</accession>
<keyword evidence="1" id="KW-0812">Transmembrane</keyword>
<organism evidence="3 4">
    <name type="scientific">Candidatus Colwellbacteria bacterium RIFCSPLOWO2_02_FULL_44_20b</name>
    <dbReference type="NCBI Taxonomy" id="1797691"/>
    <lineage>
        <taxon>Bacteria</taxon>
        <taxon>Candidatus Colwelliibacteriota</taxon>
    </lineage>
</organism>
<dbReference type="InterPro" id="IPR052179">
    <property type="entry name" value="DD-CPase-like"/>
</dbReference>
<dbReference type="InterPro" id="IPR058193">
    <property type="entry name" value="VanY/YodJ_core_dom"/>
</dbReference>
<evidence type="ECO:0000313" key="3">
    <source>
        <dbReference type="EMBL" id="OGY59295.1"/>
    </source>
</evidence>
<dbReference type="PANTHER" id="PTHR34385:SF1">
    <property type="entry name" value="PEPTIDOGLYCAN L-ALANYL-D-GLUTAMATE ENDOPEPTIDASE CWLK"/>
    <property type="match status" value="1"/>
</dbReference>
<gene>
    <name evidence="3" type="ORF">A3I31_02145</name>
</gene>
<evidence type="ECO:0000256" key="1">
    <source>
        <dbReference type="SAM" id="Phobius"/>
    </source>
</evidence>
<dbReference type="CDD" id="cd14852">
    <property type="entry name" value="LD-carboxypeptidase"/>
    <property type="match status" value="1"/>
</dbReference>
<protein>
    <recommendedName>
        <fullName evidence="2">D-alanyl-D-alanine carboxypeptidase-like core domain-containing protein</fullName>
    </recommendedName>
</protein>
<feature type="domain" description="D-alanyl-D-alanine carboxypeptidase-like core" evidence="2">
    <location>
        <begin position="153"/>
        <end position="276"/>
    </location>
</feature>
<keyword evidence="1" id="KW-1133">Transmembrane helix</keyword>
<dbReference type="InterPro" id="IPR009045">
    <property type="entry name" value="Zn_M74/Hedgehog-like"/>
</dbReference>
<evidence type="ECO:0000259" key="2">
    <source>
        <dbReference type="Pfam" id="PF02557"/>
    </source>
</evidence>
<dbReference type="Pfam" id="PF02557">
    <property type="entry name" value="VanY"/>
    <property type="match status" value="1"/>
</dbReference>
<proteinExistence type="predicted"/>
<sequence>MNRDSILTFLKQWGFTLLIFLLLIGASVYGYVRITSLNQNIALLSNRVNSLETTLDTTAKTLEGSIKETHTSLSKELSQEKQKSSAIEEKLGGVEQEVGSISGTVGTLEKLSKTDPELLQKYSKVFFLNEHYAPERLVEIPVDYTYSNTRAEKIHASISPRLLGVMNAAKAQNITLYIKSAYRSFEEQKSLKSVYSVTYGSGTANQFSADQGYSEHQLGTTVDFITTGLGGELAGFETTGAYQWLLNNAYKYGFVLSYPQNNSYYVFEPWHWRYVGVELAAYLKNQNKNFYGLDQRDIDAYLVKIFD</sequence>
<dbReference type="EMBL" id="MHIZ01000037">
    <property type="protein sequence ID" value="OGY59295.1"/>
    <property type="molecule type" value="Genomic_DNA"/>
</dbReference>
<dbReference type="SUPFAM" id="SSF55166">
    <property type="entry name" value="Hedgehog/DD-peptidase"/>
    <property type="match status" value="1"/>
</dbReference>
<dbReference type="Proteomes" id="UP000178808">
    <property type="component" value="Unassembled WGS sequence"/>
</dbReference>
<reference evidence="3 4" key="1">
    <citation type="journal article" date="2016" name="Nat. Commun.">
        <title>Thousands of microbial genomes shed light on interconnected biogeochemical processes in an aquifer system.</title>
        <authorList>
            <person name="Anantharaman K."/>
            <person name="Brown C.T."/>
            <person name="Hug L.A."/>
            <person name="Sharon I."/>
            <person name="Castelle C.J."/>
            <person name="Probst A.J."/>
            <person name="Thomas B.C."/>
            <person name="Singh A."/>
            <person name="Wilkins M.J."/>
            <person name="Karaoz U."/>
            <person name="Brodie E.L."/>
            <person name="Williams K.H."/>
            <person name="Hubbard S.S."/>
            <person name="Banfield J.F."/>
        </authorList>
    </citation>
    <scope>NUCLEOTIDE SEQUENCE [LARGE SCALE GENOMIC DNA]</scope>
</reference>
<feature type="transmembrane region" description="Helical" evidence="1">
    <location>
        <begin position="12"/>
        <end position="32"/>
    </location>
</feature>
<dbReference type="GO" id="GO:0006508">
    <property type="term" value="P:proteolysis"/>
    <property type="evidence" value="ECO:0007669"/>
    <property type="project" value="InterPro"/>
</dbReference>
<name>A0A1G1Z3T4_9BACT</name>
<comment type="caution">
    <text evidence="3">The sequence shown here is derived from an EMBL/GenBank/DDBJ whole genome shotgun (WGS) entry which is preliminary data.</text>
</comment>
<keyword evidence="1" id="KW-0472">Membrane</keyword>
<evidence type="ECO:0000313" key="4">
    <source>
        <dbReference type="Proteomes" id="UP000178808"/>
    </source>
</evidence>